<evidence type="ECO:0000313" key="1">
    <source>
        <dbReference type="EMBL" id="ACY14558.1"/>
    </source>
</evidence>
<keyword evidence="1" id="KW-0808">Transferase</keyword>
<dbReference type="RefSeq" id="WP_012827166.1">
    <property type="nucleotide sequence ID" value="NC_013440.1"/>
</dbReference>
<dbReference type="GO" id="GO:0032259">
    <property type="term" value="P:methylation"/>
    <property type="evidence" value="ECO:0007669"/>
    <property type="project" value="UniProtKB-KW"/>
</dbReference>
<keyword evidence="2" id="KW-1185">Reference proteome</keyword>
<dbReference type="InterPro" id="IPR029063">
    <property type="entry name" value="SAM-dependent_MTases_sf"/>
</dbReference>
<dbReference type="HOGENOM" id="CLU_838798_0_0_7"/>
<keyword evidence="1" id="KW-0489">Methyltransferase</keyword>
<dbReference type="OrthoDB" id="129465at2"/>
<dbReference type="GO" id="GO:0008168">
    <property type="term" value="F:methyltransferase activity"/>
    <property type="evidence" value="ECO:0007669"/>
    <property type="project" value="UniProtKB-KW"/>
</dbReference>
<sequence length="331" mass="35303">MADLGDEVWAALGARLRACGLGERALRHRFAVRHLGHAPLGSGQAPVRVAPAALLVHLFAAGDTVSLRPLRRLLGDAVDLLDEAGLIAIDGDLVRARVAILPLGDALVVSDRADCLRGHDVVACADDSAFHLLSMVPTRPARPGMRWLDVGTGSAIVPLARPGSAAHIAATDIHVRALEMARIGAALSGRPDIELREADLLADAACEGPWDRITFNAPIPNAALPCPADTPLYRRGADDVLERFWEQVGDLVAPAGEVIVHSWQPLDDSVLERALPGRLLVLRYTPPGAAPAFGVSLWQPDAPRERRLIHQELSASTPYLVRGGFERLLAG</sequence>
<dbReference type="SUPFAM" id="SSF53335">
    <property type="entry name" value="S-adenosyl-L-methionine-dependent methyltransferases"/>
    <property type="match status" value="1"/>
</dbReference>
<dbReference type="KEGG" id="hoh:Hoch_2013"/>
<evidence type="ECO:0000313" key="2">
    <source>
        <dbReference type="Proteomes" id="UP000001880"/>
    </source>
</evidence>
<dbReference type="CDD" id="cd02440">
    <property type="entry name" value="AdoMet_MTases"/>
    <property type="match status" value="1"/>
</dbReference>
<gene>
    <name evidence="1" type="ordered locus">Hoch_2013</name>
</gene>
<name>D0LFV6_HALO1</name>
<organism evidence="1 2">
    <name type="scientific">Haliangium ochraceum (strain DSM 14365 / JCM 11303 / SMP-2)</name>
    <dbReference type="NCBI Taxonomy" id="502025"/>
    <lineage>
        <taxon>Bacteria</taxon>
        <taxon>Pseudomonadati</taxon>
        <taxon>Myxococcota</taxon>
        <taxon>Polyangia</taxon>
        <taxon>Haliangiales</taxon>
        <taxon>Kofleriaceae</taxon>
        <taxon>Haliangium</taxon>
    </lineage>
</organism>
<dbReference type="STRING" id="502025.Hoch_2013"/>
<dbReference type="AlphaFoldDB" id="D0LFV6"/>
<protein>
    <submittedName>
        <fullName evidence="1">Methyltransferase small</fullName>
    </submittedName>
</protein>
<proteinExistence type="predicted"/>
<dbReference type="Proteomes" id="UP000001880">
    <property type="component" value="Chromosome"/>
</dbReference>
<dbReference type="EMBL" id="CP001804">
    <property type="protein sequence ID" value="ACY14558.1"/>
    <property type="molecule type" value="Genomic_DNA"/>
</dbReference>
<dbReference type="eggNOG" id="COG2890">
    <property type="taxonomic scope" value="Bacteria"/>
</dbReference>
<dbReference type="Gene3D" id="3.40.50.150">
    <property type="entry name" value="Vaccinia Virus protein VP39"/>
    <property type="match status" value="1"/>
</dbReference>
<accession>D0LFV6</accession>
<reference evidence="1 2" key="1">
    <citation type="journal article" date="2010" name="Stand. Genomic Sci.">
        <title>Complete genome sequence of Haliangium ochraceum type strain (SMP-2).</title>
        <authorList>
            <consortium name="US DOE Joint Genome Institute (JGI-PGF)"/>
            <person name="Ivanova N."/>
            <person name="Daum C."/>
            <person name="Lang E."/>
            <person name="Abt B."/>
            <person name="Kopitz M."/>
            <person name="Saunders E."/>
            <person name="Lapidus A."/>
            <person name="Lucas S."/>
            <person name="Glavina Del Rio T."/>
            <person name="Nolan M."/>
            <person name="Tice H."/>
            <person name="Copeland A."/>
            <person name="Cheng J.F."/>
            <person name="Chen F."/>
            <person name="Bruce D."/>
            <person name="Goodwin L."/>
            <person name="Pitluck S."/>
            <person name="Mavromatis K."/>
            <person name="Pati A."/>
            <person name="Mikhailova N."/>
            <person name="Chen A."/>
            <person name="Palaniappan K."/>
            <person name="Land M."/>
            <person name="Hauser L."/>
            <person name="Chang Y.J."/>
            <person name="Jeffries C.D."/>
            <person name="Detter J.C."/>
            <person name="Brettin T."/>
            <person name="Rohde M."/>
            <person name="Goker M."/>
            <person name="Bristow J."/>
            <person name="Markowitz V."/>
            <person name="Eisen J.A."/>
            <person name="Hugenholtz P."/>
            <person name="Kyrpides N.C."/>
            <person name="Klenk H.P."/>
        </authorList>
    </citation>
    <scope>NUCLEOTIDE SEQUENCE [LARGE SCALE GENOMIC DNA]</scope>
    <source>
        <strain evidence="2">DSM 14365 / CIP 107738 / JCM 11303 / AJ 13395 / SMP-2</strain>
    </source>
</reference>